<feature type="non-terminal residue" evidence="5">
    <location>
        <position position="480"/>
    </location>
</feature>
<organism evidence="5 6">
    <name type="scientific">Eiseniibacteriota bacterium</name>
    <dbReference type="NCBI Taxonomy" id="2212470"/>
    <lineage>
        <taxon>Bacteria</taxon>
        <taxon>Candidatus Eiseniibacteriota</taxon>
    </lineage>
</organism>
<dbReference type="Gene3D" id="3.40.605.10">
    <property type="entry name" value="Aldehyde Dehydrogenase, Chain A, domain 1"/>
    <property type="match status" value="1"/>
</dbReference>
<dbReference type="InterPro" id="IPR016160">
    <property type="entry name" value="Ald_DH_CS_CYS"/>
</dbReference>
<comment type="caution">
    <text evidence="5">The sequence shown here is derived from an EMBL/GenBank/DDBJ whole genome shotgun (WGS) entry which is preliminary data.</text>
</comment>
<evidence type="ECO:0000313" key="6">
    <source>
        <dbReference type="Proteomes" id="UP000319771"/>
    </source>
</evidence>
<dbReference type="FunFam" id="3.40.309.10:FF:000002">
    <property type="entry name" value="Methylmalonate-semialdehyde dehydrogenase (Acylating)"/>
    <property type="match status" value="1"/>
</dbReference>
<dbReference type="FunFam" id="3.40.605.10:FF:000003">
    <property type="entry name" value="Methylmalonate-semialdehyde dehydrogenase [acylating]"/>
    <property type="match status" value="1"/>
</dbReference>
<protein>
    <recommendedName>
        <fullName evidence="1">methylmalonate-semialdehyde dehydrogenase (CoA acylating)</fullName>
        <ecNumber evidence="1">1.2.1.27</ecNumber>
    </recommendedName>
</protein>
<dbReference type="PANTHER" id="PTHR43866">
    <property type="entry name" value="MALONATE-SEMIALDEHYDE DEHYDROGENASE"/>
    <property type="match status" value="1"/>
</dbReference>
<dbReference type="Gene3D" id="3.40.309.10">
    <property type="entry name" value="Aldehyde Dehydrogenase, Chain A, domain 2"/>
    <property type="match status" value="1"/>
</dbReference>
<dbReference type="InterPro" id="IPR010061">
    <property type="entry name" value="MeMal-semiAld_DH"/>
</dbReference>
<dbReference type="GO" id="GO:0006210">
    <property type="term" value="P:thymine catabolic process"/>
    <property type="evidence" value="ECO:0007669"/>
    <property type="project" value="TreeGrafter"/>
</dbReference>
<evidence type="ECO:0000256" key="2">
    <source>
        <dbReference type="ARBA" id="ARBA00023002"/>
    </source>
</evidence>
<dbReference type="EC" id="1.2.1.27" evidence="1"/>
<keyword evidence="2" id="KW-0560">Oxidoreductase</keyword>
<dbReference type="CDD" id="cd07085">
    <property type="entry name" value="ALDH_F6_MMSDH"/>
    <property type="match status" value="1"/>
</dbReference>
<dbReference type="PANTHER" id="PTHR43866:SF4">
    <property type="entry name" value="MALONATE-SEMIALDEHYDE DEHYDROGENASE"/>
    <property type="match status" value="1"/>
</dbReference>
<dbReference type="NCBIfam" id="TIGR01722">
    <property type="entry name" value="MMSDH"/>
    <property type="match status" value="1"/>
</dbReference>
<dbReference type="Proteomes" id="UP000319771">
    <property type="component" value="Unassembled WGS sequence"/>
</dbReference>
<dbReference type="PROSITE" id="PS00070">
    <property type="entry name" value="ALDEHYDE_DEHYDR_CYS"/>
    <property type="match status" value="1"/>
</dbReference>
<dbReference type="EMBL" id="VBPB01000071">
    <property type="protein sequence ID" value="TMQ73371.1"/>
    <property type="molecule type" value="Genomic_DNA"/>
</dbReference>
<dbReference type="Pfam" id="PF00171">
    <property type="entry name" value="Aldedh"/>
    <property type="match status" value="1"/>
</dbReference>
<evidence type="ECO:0000256" key="1">
    <source>
        <dbReference type="ARBA" id="ARBA00013048"/>
    </source>
</evidence>
<feature type="domain" description="Aldehyde dehydrogenase" evidence="4">
    <location>
        <begin position="32"/>
        <end position="479"/>
    </location>
</feature>
<sequence length="480" mass="51725">MSAPREQAVINGHETATTTAVRTIQNYIGGRWIASDATTFGEVRNPANDVLLARVPLGGAADVDRAVQAAVKAYPAWRATPPVHRLKPLFKLKGLLEAHFEDLAQVCTREHGKTIDESRSSVRRAIDNVDNALAIPQLMQGSSLEDIAAGIDCHTVRQPLGVFAAITPFNFPLMVPMWFLPYAVACGNTFIVKPSERVPLSQVRLFEIMHEAGFPEGVVNLVHGAKDAVDGILDHKDIAGVSFVGSSPVAHYVYKRGAEKGKRVQALGGAKNFVVVMPDADMDRAAAISTESCFGCAGERCLANSVVLAVGDAYQGIRDKLVAEAKKLKVGAGEEPGVTMGPVITKQHREKVLGYIEKGIAEGAKLVLDGRGFKDPKHPDGYFVGPTIFDEVKPTMTIGHEEIFGPVLCIMRAKDFDEAVAIVRQHELGNATSIFTSSGKWAREYRYRVEPSMLGVNIGVAAPMAYFPFGGAKGSFFGDL</sequence>
<dbReference type="SUPFAM" id="SSF53720">
    <property type="entry name" value="ALDH-like"/>
    <property type="match status" value="1"/>
</dbReference>
<dbReference type="InterPro" id="IPR016162">
    <property type="entry name" value="Ald_DH_N"/>
</dbReference>
<evidence type="ECO:0000259" key="4">
    <source>
        <dbReference type="Pfam" id="PF00171"/>
    </source>
</evidence>
<reference evidence="5 6" key="1">
    <citation type="journal article" date="2019" name="Nat. Microbiol.">
        <title>Mediterranean grassland soil C-N compound turnover is dependent on rainfall and depth, and is mediated by genomically divergent microorganisms.</title>
        <authorList>
            <person name="Diamond S."/>
            <person name="Andeer P.F."/>
            <person name="Li Z."/>
            <person name="Crits-Christoph A."/>
            <person name="Burstein D."/>
            <person name="Anantharaman K."/>
            <person name="Lane K.R."/>
            <person name="Thomas B.C."/>
            <person name="Pan C."/>
            <person name="Northen T.R."/>
            <person name="Banfield J.F."/>
        </authorList>
    </citation>
    <scope>NUCLEOTIDE SEQUENCE [LARGE SCALE GENOMIC DNA]</scope>
    <source>
        <strain evidence="5">WS_11</strain>
    </source>
</reference>
<dbReference type="InterPro" id="IPR015590">
    <property type="entry name" value="Aldehyde_DH_dom"/>
</dbReference>
<keyword evidence="3" id="KW-0520">NAD</keyword>
<evidence type="ECO:0000313" key="5">
    <source>
        <dbReference type="EMBL" id="TMQ73371.1"/>
    </source>
</evidence>
<dbReference type="GO" id="GO:0004491">
    <property type="term" value="F:methylmalonate-semialdehyde dehydrogenase (acylating, NAD) activity"/>
    <property type="evidence" value="ECO:0007669"/>
    <property type="project" value="UniProtKB-EC"/>
</dbReference>
<dbReference type="AlphaFoldDB" id="A0A538UBV0"/>
<dbReference type="InterPro" id="IPR016161">
    <property type="entry name" value="Ald_DH/histidinol_DH"/>
</dbReference>
<accession>A0A538UBV0</accession>
<evidence type="ECO:0000256" key="3">
    <source>
        <dbReference type="ARBA" id="ARBA00023027"/>
    </source>
</evidence>
<name>A0A538UBV0_UNCEI</name>
<gene>
    <name evidence="5" type="ORF">E6K81_04885</name>
</gene>
<dbReference type="GO" id="GO:0006574">
    <property type="term" value="P:L-valine catabolic process"/>
    <property type="evidence" value="ECO:0007669"/>
    <property type="project" value="TreeGrafter"/>
</dbReference>
<proteinExistence type="predicted"/>
<dbReference type="InterPro" id="IPR016163">
    <property type="entry name" value="Ald_DH_C"/>
</dbReference>